<keyword evidence="2" id="KW-1185">Reference proteome</keyword>
<sequence>MIKELIKLYIAPFLKRLGFKKKGSTWNREINGVVHVIDIQSTKARVDGTELFTINIGVFINELWQIFWNKEVPQFVKEENCYPRFRLGYLLSGFDPKRRDQWWQINTEEDIEKIWKELDVIFLKHCLPFFDEIESVGDLLGISDKTRPNMPSEKLSHGILLNMTDNKEEGDRLIGELVSDSHWGNRATEISERLSQRS</sequence>
<dbReference type="EMBL" id="JAKILJ010000071">
    <property type="protein sequence ID" value="MCL1107601.1"/>
    <property type="molecule type" value="Genomic_DNA"/>
</dbReference>
<evidence type="ECO:0000313" key="1">
    <source>
        <dbReference type="EMBL" id="MCL1107601.1"/>
    </source>
</evidence>
<accession>A0A9X1Z759</accession>
<organism evidence="1 2">
    <name type="scientific">Shewanella algicola</name>
    <dbReference type="NCBI Taxonomy" id="640633"/>
    <lineage>
        <taxon>Bacteria</taxon>
        <taxon>Pseudomonadati</taxon>
        <taxon>Pseudomonadota</taxon>
        <taxon>Gammaproteobacteria</taxon>
        <taxon>Alteromonadales</taxon>
        <taxon>Shewanellaceae</taxon>
        <taxon>Shewanella</taxon>
    </lineage>
</organism>
<proteinExistence type="predicted"/>
<dbReference type="AlphaFoldDB" id="A0A9X1Z759"/>
<dbReference type="InterPro" id="IPR025412">
    <property type="entry name" value="DUF4304"/>
</dbReference>
<dbReference type="RefSeq" id="WP_188927288.1">
    <property type="nucleotide sequence ID" value="NZ_BMQI01000120.1"/>
</dbReference>
<reference evidence="1" key="1">
    <citation type="submission" date="2022-01" db="EMBL/GenBank/DDBJ databases">
        <title>Whole genome-based taxonomy of the Shewanellaceae.</title>
        <authorList>
            <person name="Martin-Rodriguez A.J."/>
        </authorList>
    </citation>
    <scope>NUCLEOTIDE SEQUENCE</scope>
    <source>
        <strain evidence="1">DSM 23803</strain>
    </source>
</reference>
<name>A0A9X1Z759_9GAMM</name>
<evidence type="ECO:0000313" key="2">
    <source>
        <dbReference type="Proteomes" id="UP001139408"/>
    </source>
</evidence>
<dbReference type="Proteomes" id="UP001139408">
    <property type="component" value="Unassembled WGS sequence"/>
</dbReference>
<comment type="caution">
    <text evidence="1">The sequence shown here is derived from an EMBL/GenBank/DDBJ whole genome shotgun (WGS) entry which is preliminary data.</text>
</comment>
<gene>
    <name evidence="1" type="ORF">L2749_20550</name>
</gene>
<dbReference type="Pfam" id="PF14137">
    <property type="entry name" value="DUF4304"/>
    <property type="match status" value="1"/>
</dbReference>
<protein>
    <submittedName>
        <fullName evidence="1">DUF4304 domain-containing protein</fullName>
    </submittedName>
</protein>